<reference evidence="1 2" key="1">
    <citation type="submission" date="2018-07" db="EMBL/GenBank/DDBJ databases">
        <title>Genomic Encyclopedia of Type Strains, Phase IV (KMG-IV): sequencing the most valuable type-strain genomes for metagenomic binning, comparative biology and taxonomic classification.</title>
        <authorList>
            <person name="Goeker M."/>
        </authorList>
    </citation>
    <scope>NUCLEOTIDE SEQUENCE [LARGE SCALE GENOMIC DNA]</scope>
    <source>
        <strain evidence="1 2">DSM 27016</strain>
    </source>
</reference>
<evidence type="ECO:0000313" key="2">
    <source>
        <dbReference type="Proteomes" id="UP000253034"/>
    </source>
</evidence>
<keyword evidence="2" id="KW-1185">Reference proteome</keyword>
<comment type="caution">
    <text evidence="1">The sequence shown here is derived from an EMBL/GenBank/DDBJ whole genome shotgun (WGS) entry which is preliminary data.</text>
</comment>
<accession>A0A369AY78</accession>
<protein>
    <submittedName>
        <fullName evidence="1">Uncharacterized protein</fullName>
    </submittedName>
</protein>
<name>A0A369AY78_9FIRM</name>
<sequence length="58" mass="6676">MFLILCVYFHDGIDLFPNTDRSCNCIVDMFPSTEKAIKTTIDIFPRTDKTENTLETSI</sequence>
<dbReference type="Proteomes" id="UP000253034">
    <property type="component" value="Unassembled WGS sequence"/>
</dbReference>
<proteinExistence type="predicted"/>
<gene>
    <name evidence="1" type="ORF">DFR58_115106</name>
</gene>
<organism evidence="1 2">
    <name type="scientific">Anaerobacterium chartisolvens</name>
    <dbReference type="NCBI Taxonomy" id="1297424"/>
    <lineage>
        <taxon>Bacteria</taxon>
        <taxon>Bacillati</taxon>
        <taxon>Bacillota</taxon>
        <taxon>Clostridia</taxon>
        <taxon>Eubacteriales</taxon>
        <taxon>Oscillospiraceae</taxon>
        <taxon>Anaerobacterium</taxon>
    </lineage>
</organism>
<dbReference type="EMBL" id="QPJT01000015">
    <property type="protein sequence ID" value="RCX14382.1"/>
    <property type="molecule type" value="Genomic_DNA"/>
</dbReference>
<dbReference type="AlphaFoldDB" id="A0A369AY78"/>
<evidence type="ECO:0000313" key="1">
    <source>
        <dbReference type="EMBL" id="RCX14382.1"/>
    </source>
</evidence>